<dbReference type="AlphaFoldDB" id="A0AAE1APD3"/>
<comment type="caution">
    <text evidence="1">The sequence shown here is derived from an EMBL/GenBank/DDBJ whole genome shotgun (WGS) entry which is preliminary data.</text>
</comment>
<keyword evidence="2" id="KW-1185">Reference proteome</keyword>
<name>A0AAE1APD3_9GAST</name>
<reference evidence="1" key="1">
    <citation type="journal article" date="2023" name="G3 (Bethesda)">
        <title>A reference genome for the long-term kleptoplast-retaining sea slug Elysia crispata morphotype clarki.</title>
        <authorList>
            <person name="Eastman K.E."/>
            <person name="Pendleton A.L."/>
            <person name="Shaikh M.A."/>
            <person name="Suttiyut T."/>
            <person name="Ogas R."/>
            <person name="Tomko P."/>
            <person name="Gavelis G."/>
            <person name="Widhalm J.R."/>
            <person name="Wisecaver J.H."/>
        </authorList>
    </citation>
    <scope>NUCLEOTIDE SEQUENCE</scope>
    <source>
        <strain evidence="1">ECLA1</strain>
    </source>
</reference>
<evidence type="ECO:0000313" key="1">
    <source>
        <dbReference type="EMBL" id="KAK3790347.1"/>
    </source>
</evidence>
<sequence>MLSGRPSTKTGRCDMQYYTDNGLPSYQTELIRCSESSDQEKTDNRSLTWVAQSGAETSRRLVTMAALPHDTPAAPR</sequence>
<proteinExistence type="predicted"/>
<evidence type="ECO:0000313" key="2">
    <source>
        <dbReference type="Proteomes" id="UP001283361"/>
    </source>
</evidence>
<dbReference type="Proteomes" id="UP001283361">
    <property type="component" value="Unassembled WGS sequence"/>
</dbReference>
<organism evidence="1 2">
    <name type="scientific">Elysia crispata</name>
    <name type="common">lettuce slug</name>
    <dbReference type="NCBI Taxonomy" id="231223"/>
    <lineage>
        <taxon>Eukaryota</taxon>
        <taxon>Metazoa</taxon>
        <taxon>Spiralia</taxon>
        <taxon>Lophotrochozoa</taxon>
        <taxon>Mollusca</taxon>
        <taxon>Gastropoda</taxon>
        <taxon>Heterobranchia</taxon>
        <taxon>Euthyneura</taxon>
        <taxon>Panpulmonata</taxon>
        <taxon>Sacoglossa</taxon>
        <taxon>Placobranchoidea</taxon>
        <taxon>Plakobranchidae</taxon>
        <taxon>Elysia</taxon>
    </lineage>
</organism>
<accession>A0AAE1APD3</accession>
<dbReference type="EMBL" id="JAWDGP010001549">
    <property type="protein sequence ID" value="KAK3790347.1"/>
    <property type="molecule type" value="Genomic_DNA"/>
</dbReference>
<protein>
    <submittedName>
        <fullName evidence="1">Uncharacterized protein</fullName>
    </submittedName>
</protein>
<gene>
    <name evidence="1" type="ORF">RRG08_062580</name>
</gene>